<keyword evidence="6 8" id="KW-0408">Iron</keyword>
<dbReference type="Pfam" id="PF00067">
    <property type="entry name" value="p450"/>
    <property type="match status" value="1"/>
</dbReference>
<evidence type="ECO:0000256" key="3">
    <source>
        <dbReference type="ARBA" id="ARBA00022617"/>
    </source>
</evidence>
<dbReference type="AlphaFoldDB" id="A0A1G6UQB0"/>
<dbReference type="GO" id="GO:0004497">
    <property type="term" value="F:monooxygenase activity"/>
    <property type="evidence" value="ECO:0007669"/>
    <property type="project" value="UniProtKB-KW"/>
</dbReference>
<feature type="region of interest" description="Disordered" evidence="10">
    <location>
        <begin position="430"/>
        <end position="456"/>
    </location>
</feature>
<feature type="binding site" description="axial binding residue" evidence="8">
    <location>
        <position position="396"/>
    </location>
    <ligand>
        <name>heme</name>
        <dbReference type="ChEBI" id="CHEBI:30413"/>
    </ligand>
    <ligandPart>
        <name>Fe</name>
        <dbReference type="ChEBI" id="CHEBI:18248"/>
    </ligandPart>
</feature>
<evidence type="ECO:0000256" key="1">
    <source>
        <dbReference type="ARBA" id="ARBA00001971"/>
    </source>
</evidence>
<evidence type="ECO:0000256" key="7">
    <source>
        <dbReference type="ARBA" id="ARBA00023033"/>
    </source>
</evidence>
<keyword evidence="5 9" id="KW-0560">Oxidoreductase</keyword>
<dbReference type="InterPro" id="IPR017972">
    <property type="entry name" value="Cyt_P450_CS"/>
</dbReference>
<evidence type="ECO:0000256" key="4">
    <source>
        <dbReference type="ARBA" id="ARBA00022723"/>
    </source>
</evidence>
<comment type="similarity">
    <text evidence="2 9">Belongs to the cytochrome P450 family.</text>
</comment>
<dbReference type="EMBL" id="FMZM01000008">
    <property type="protein sequence ID" value="SDD42876.1"/>
    <property type="molecule type" value="Genomic_DNA"/>
</dbReference>
<name>A0A1G6UQB0_9ACTN</name>
<feature type="compositionally biased region" description="Basic and acidic residues" evidence="10">
    <location>
        <begin position="445"/>
        <end position="456"/>
    </location>
</feature>
<dbReference type="InterPro" id="IPR002403">
    <property type="entry name" value="Cyt_P450_E_grp-IV"/>
</dbReference>
<gene>
    <name evidence="11" type="ORF">SAMN05421872_10839</name>
</gene>
<keyword evidence="3 8" id="KW-0349">Heme</keyword>
<dbReference type="Gene3D" id="1.10.630.10">
    <property type="entry name" value="Cytochrome P450"/>
    <property type="match status" value="1"/>
</dbReference>
<dbReference type="Proteomes" id="UP000199034">
    <property type="component" value="Unassembled WGS sequence"/>
</dbReference>
<dbReference type="InterPro" id="IPR036396">
    <property type="entry name" value="Cyt_P450_sf"/>
</dbReference>
<accession>A0A1G6UQB0</accession>
<reference evidence="11 12" key="1">
    <citation type="submission" date="2016-10" db="EMBL/GenBank/DDBJ databases">
        <authorList>
            <person name="de Groot N.N."/>
        </authorList>
    </citation>
    <scope>NUCLEOTIDE SEQUENCE [LARGE SCALE GENOMIC DNA]</scope>
    <source>
        <strain evidence="11 12">CGMCC 4.6858</strain>
    </source>
</reference>
<dbReference type="PRINTS" id="PR00465">
    <property type="entry name" value="EP450IV"/>
</dbReference>
<evidence type="ECO:0000313" key="11">
    <source>
        <dbReference type="EMBL" id="SDD42876.1"/>
    </source>
</evidence>
<keyword evidence="7 9" id="KW-0503">Monooxygenase</keyword>
<evidence type="ECO:0000256" key="6">
    <source>
        <dbReference type="ARBA" id="ARBA00023004"/>
    </source>
</evidence>
<dbReference type="InterPro" id="IPR001128">
    <property type="entry name" value="Cyt_P450"/>
</dbReference>
<dbReference type="STRING" id="1045774.SAMN05421872_10839"/>
<evidence type="ECO:0000256" key="10">
    <source>
        <dbReference type="SAM" id="MobiDB-lite"/>
    </source>
</evidence>
<sequence>MILVEMTTSRALPAVRREDRGLPVLGRHLDYARDPMALFRGLAEEYGAVAPMRMLGRTAVVLLGPDACQVALTNRDKAFANGPAWSELVGPFFRRGLMLLDFEEHHTHRRIMQQAFTRDRLETYVAAMRPAIAAGTAHWEPRPAFAAYPAVKQLTLDIAADVFMGGATETSRAEMERVNRAFVACVQSAGALVRADLPFTRWRRAHRGRRVLEDFLRHYLPAKRATRTDDLFSQLCHLEDDEGARFTDQDVVDHMVFLMMAAHDTSTITLSTMLQLLGQHPEWQERCRAESEALGPRPDLAGLDGLTALDLVMRESLRLRAPVPVVVRRTVRDTVVLDVRIPAGTTVVVTPQYSHLMPELWSDPTAFDPERFAEDRREDRSHRFAWEPFGGGVHKCLGLHFAGAEVKAAMHHLLRHHQWRVAPGYQPPIDNHSLPFPSDGQPIDLQRRPATERIPG</sequence>
<comment type="cofactor">
    <cofactor evidence="1 8">
        <name>heme</name>
        <dbReference type="ChEBI" id="CHEBI:30413"/>
    </cofactor>
</comment>
<dbReference type="GO" id="GO:0020037">
    <property type="term" value="F:heme binding"/>
    <property type="evidence" value="ECO:0007669"/>
    <property type="project" value="InterPro"/>
</dbReference>
<dbReference type="GO" id="GO:0005506">
    <property type="term" value="F:iron ion binding"/>
    <property type="evidence" value="ECO:0007669"/>
    <property type="project" value="InterPro"/>
</dbReference>
<evidence type="ECO:0000256" key="9">
    <source>
        <dbReference type="RuleBase" id="RU000461"/>
    </source>
</evidence>
<dbReference type="PROSITE" id="PS00086">
    <property type="entry name" value="CYTOCHROME_P450"/>
    <property type="match status" value="1"/>
</dbReference>
<evidence type="ECO:0000313" key="12">
    <source>
        <dbReference type="Proteomes" id="UP000199034"/>
    </source>
</evidence>
<dbReference type="OrthoDB" id="7376058at2"/>
<keyword evidence="4 8" id="KW-0479">Metal-binding</keyword>
<dbReference type="PANTHER" id="PTHR24286">
    <property type="entry name" value="CYTOCHROME P450 26"/>
    <property type="match status" value="1"/>
</dbReference>
<organism evidence="11 12">
    <name type="scientific">Nocardioides lianchengensis</name>
    <dbReference type="NCBI Taxonomy" id="1045774"/>
    <lineage>
        <taxon>Bacteria</taxon>
        <taxon>Bacillati</taxon>
        <taxon>Actinomycetota</taxon>
        <taxon>Actinomycetes</taxon>
        <taxon>Propionibacteriales</taxon>
        <taxon>Nocardioidaceae</taxon>
        <taxon>Nocardioides</taxon>
    </lineage>
</organism>
<dbReference type="GO" id="GO:0016705">
    <property type="term" value="F:oxidoreductase activity, acting on paired donors, with incorporation or reduction of molecular oxygen"/>
    <property type="evidence" value="ECO:0007669"/>
    <property type="project" value="InterPro"/>
</dbReference>
<evidence type="ECO:0000256" key="8">
    <source>
        <dbReference type="PIRSR" id="PIRSR602403-1"/>
    </source>
</evidence>
<proteinExistence type="inferred from homology"/>
<evidence type="ECO:0000256" key="5">
    <source>
        <dbReference type="ARBA" id="ARBA00023002"/>
    </source>
</evidence>
<keyword evidence="12" id="KW-1185">Reference proteome</keyword>
<dbReference type="SUPFAM" id="SSF48264">
    <property type="entry name" value="Cytochrome P450"/>
    <property type="match status" value="1"/>
</dbReference>
<protein>
    <submittedName>
        <fullName evidence="11">Cytochrome P450</fullName>
    </submittedName>
</protein>
<dbReference type="GO" id="GO:0016125">
    <property type="term" value="P:sterol metabolic process"/>
    <property type="evidence" value="ECO:0007669"/>
    <property type="project" value="TreeGrafter"/>
</dbReference>
<evidence type="ECO:0000256" key="2">
    <source>
        <dbReference type="ARBA" id="ARBA00010617"/>
    </source>
</evidence>
<dbReference type="PANTHER" id="PTHR24286:SF24">
    <property type="entry name" value="LANOSTEROL 14-ALPHA DEMETHYLASE"/>
    <property type="match status" value="1"/>
</dbReference>